<protein>
    <submittedName>
        <fullName evidence="1">Uncharacterized protein</fullName>
    </submittedName>
</protein>
<sequence>MSGALLLALGAALVGYRLGLGAQQRRARARCWRHLQGGHHYVELHRAEVQASGRPIQEGDWVVVYREVDEENQPWGQCYAREVYEFQARFVQRRP</sequence>
<dbReference type="EMBL" id="QYUJ01000008">
    <property type="protein sequence ID" value="RJF74952.1"/>
    <property type="molecule type" value="Genomic_DNA"/>
</dbReference>
<organism evidence="1 2">
    <name type="scientific">Deinococcus cavernae</name>
    <dbReference type="NCBI Taxonomy" id="2320857"/>
    <lineage>
        <taxon>Bacteria</taxon>
        <taxon>Thermotogati</taxon>
        <taxon>Deinococcota</taxon>
        <taxon>Deinococci</taxon>
        <taxon>Deinococcales</taxon>
        <taxon>Deinococcaceae</taxon>
        <taxon>Deinococcus</taxon>
    </lineage>
</organism>
<reference evidence="1 2" key="1">
    <citation type="submission" date="2018-09" db="EMBL/GenBank/DDBJ databases">
        <authorList>
            <person name="Zhu H."/>
        </authorList>
    </citation>
    <scope>NUCLEOTIDE SEQUENCE [LARGE SCALE GENOMIC DNA]</scope>
    <source>
        <strain evidence="1 2">K2S05-167</strain>
    </source>
</reference>
<dbReference type="AlphaFoldDB" id="A0A418VFN9"/>
<name>A0A418VFN9_9DEIO</name>
<evidence type="ECO:0000313" key="2">
    <source>
        <dbReference type="Proteomes" id="UP000286287"/>
    </source>
</evidence>
<dbReference type="RefSeq" id="WP_119760956.1">
    <property type="nucleotide sequence ID" value="NZ_QYUJ01000008.1"/>
</dbReference>
<evidence type="ECO:0000313" key="1">
    <source>
        <dbReference type="EMBL" id="RJF74952.1"/>
    </source>
</evidence>
<dbReference type="Proteomes" id="UP000286287">
    <property type="component" value="Unassembled WGS sequence"/>
</dbReference>
<keyword evidence="2" id="KW-1185">Reference proteome</keyword>
<gene>
    <name evidence="1" type="ORF">D3875_02855</name>
</gene>
<accession>A0A418VFN9</accession>
<proteinExistence type="predicted"/>
<comment type="caution">
    <text evidence="1">The sequence shown here is derived from an EMBL/GenBank/DDBJ whole genome shotgun (WGS) entry which is preliminary data.</text>
</comment>